<organism evidence="12 13">
    <name type="scientific">Ranatra chinensis</name>
    <dbReference type="NCBI Taxonomy" id="642074"/>
    <lineage>
        <taxon>Eukaryota</taxon>
        <taxon>Metazoa</taxon>
        <taxon>Ecdysozoa</taxon>
        <taxon>Arthropoda</taxon>
        <taxon>Hexapoda</taxon>
        <taxon>Insecta</taxon>
        <taxon>Pterygota</taxon>
        <taxon>Neoptera</taxon>
        <taxon>Paraneoptera</taxon>
        <taxon>Hemiptera</taxon>
        <taxon>Heteroptera</taxon>
        <taxon>Panheteroptera</taxon>
        <taxon>Nepomorpha</taxon>
        <taxon>Nepidae</taxon>
        <taxon>Ranatrinae</taxon>
        <taxon>Ranatra</taxon>
    </lineage>
</organism>
<reference evidence="12 13" key="1">
    <citation type="submission" date="2024-07" db="EMBL/GenBank/DDBJ databases">
        <title>Chromosome-level genome assembly of the water stick insect Ranatra chinensis (Heteroptera: Nepidae).</title>
        <authorList>
            <person name="Liu X."/>
        </authorList>
    </citation>
    <scope>NUCLEOTIDE SEQUENCE [LARGE SCALE GENOMIC DNA]</scope>
    <source>
        <strain evidence="12">Cailab_2021Rc</strain>
        <tissue evidence="12">Muscle</tissue>
    </source>
</reference>
<dbReference type="Proteomes" id="UP001558652">
    <property type="component" value="Unassembled WGS sequence"/>
</dbReference>
<feature type="compositionally biased region" description="Basic and acidic residues" evidence="11">
    <location>
        <begin position="106"/>
        <end position="126"/>
    </location>
</feature>
<feature type="region of interest" description="Disordered" evidence="11">
    <location>
        <begin position="106"/>
        <end position="201"/>
    </location>
</feature>
<keyword evidence="9" id="KW-0968">Cytoplasmic vesicle</keyword>
<dbReference type="InterPro" id="IPR029431">
    <property type="entry name" value="TP53INP"/>
</dbReference>
<evidence type="ECO:0000256" key="2">
    <source>
        <dbReference type="ARBA" id="ARBA00004514"/>
    </source>
</evidence>
<comment type="subcellular location">
    <subcellularLocation>
        <location evidence="2">Cytoplasm</location>
        <location evidence="2">Cytosol</location>
    </subcellularLocation>
    <subcellularLocation>
        <location evidence="1">Cytoplasmic vesicle</location>
        <location evidence="1">Autophagosome</location>
    </subcellularLocation>
    <subcellularLocation>
        <location evidence="10">Nucleus</location>
        <location evidence="10">Nuclear body</location>
    </subcellularLocation>
</comment>
<keyword evidence="7" id="KW-0804">Transcription</keyword>
<feature type="compositionally biased region" description="Basic and acidic residues" evidence="11">
    <location>
        <begin position="167"/>
        <end position="176"/>
    </location>
</feature>
<dbReference type="GO" id="GO:0005776">
    <property type="term" value="C:autophagosome"/>
    <property type="evidence" value="ECO:0007669"/>
    <property type="project" value="UniProtKB-SubCell"/>
</dbReference>
<sequence length="201" mass="23099">MLGNIASYLLGYAEPNVPSPIDDDIRLTAIETDDDDWIMIEKSAISRSSSATSLPCLSLEESWFITPPPCFTSTGPVRVETSPLENLLIEHPSMSVYHRHRADFLPAEREREPEANEQPVRSRDVSPVDARPLRRPPHRRHTTASLQAAHHYLRLQNYKTTQGLKRNQMERTNKTHERNKRHCRKDKQKNHSGANNNRKCC</sequence>
<comment type="caution">
    <text evidence="12">The sequence shown here is derived from an EMBL/GenBank/DDBJ whole genome shotgun (WGS) entry which is preliminary data.</text>
</comment>
<dbReference type="GO" id="GO:0016604">
    <property type="term" value="C:nuclear body"/>
    <property type="evidence" value="ECO:0007669"/>
    <property type="project" value="UniProtKB-SubCell"/>
</dbReference>
<evidence type="ECO:0000313" key="12">
    <source>
        <dbReference type="EMBL" id="KAL1130986.1"/>
    </source>
</evidence>
<evidence type="ECO:0000256" key="5">
    <source>
        <dbReference type="ARBA" id="ARBA00023015"/>
    </source>
</evidence>
<evidence type="ECO:0000256" key="7">
    <source>
        <dbReference type="ARBA" id="ARBA00023163"/>
    </source>
</evidence>
<keyword evidence="13" id="KW-1185">Reference proteome</keyword>
<keyword evidence="6" id="KW-0010">Activator</keyword>
<evidence type="ECO:0000256" key="8">
    <source>
        <dbReference type="ARBA" id="ARBA00023242"/>
    </source>
</evidence>
<dbReference type="PANTHER" id="PTHR31671">
    <property type="entry name" value="DIABETES AND OBESITY REGULATED, ISOFORM G"/>
    <property type="match status" value="1"/>
</dbReference>
<evidence type="ECO:0000256" key="9">
    <source>
        <dbReference type="ARBA" id="ARBA00023329"/>
    </source>
</evidence>
<dbReference type="PANTHER" id="PTHR31671:SF3">
    <property type="entry name" value="DIABETES AND OBESITY REGULATED, ISOFORM G"/>
    <property type="match status" value="1"/>
</dbReference>
<gene>
    <name evidence="12" type="ORF">AAG570_012227</name>
</gene>
<evidence type="ECO:0008006" key="14">
    <source>
        <dbReference type="Google" id="ProtNLM"/>
    </source>
</evidence>
<keyword evidence="8" id="KW-0539">Nucleus</keyword>
<keyword evidence="5" id="KW-0805">Transcription regulation</keyword>
<feature type="compositionally biased region" description="Basic residues" evidence="11">
    <location>
        <begin position="133"/>
        <end position="142"/>
    </location>
</feature>
<accession>A0ABD0YIH0</accession>
<keyword evidence="3" id="KW-0963">Cytoplasm</keyword>
<proteinExistence type="predicted"/>
<evidence type="ECO:0000256" key="1">
    <source>
        <dbReference type="ARBA" id="ARBA00004419"/>
    </source>
</evidence>
<dbReference type="Pfam" id="PF14839">
    <property type="entry name" value="DOR"/>
    <property type="match status" value="1"/>
</dbReference>
<feature type="compositionally biased region" description="Basic residues" evidence="11">
    <location>
        <begin position="177"/>
        <end position="190"/>
    </location>
</feature>
<evidence type="ECO:0000256" key="3">
    <source>
        <dbReference type="ARBA" id="ARBA00022490"/>
    </source>
</evidence>
<dbReference type="GO" id="GO:0031410">
    <property type="term" value="C:cytoplasmic vesicle"/>
    <property type="evidence" value="ECO:0007669"/>
    <property type="project" value="UniProtKB-KW"/>
</dbReference>
<dbReference type="GO" id="GO:0006914">
    <property type="term" value="P:autophagy"/>
    <property type="evidence" value="ECO:0007669"/>
    <property type="project" value="UniProtKB-KW"/>
</dbReference>
<dbReference type="EMBL" id="JBFDAA010000007">
    <property type="protein sequence ID" value="KAL1130986.1"/>
    <property type="molecule type" value="Genomic_DNA"/>
</dbReference>
<dbReference type="AlphaFoldDB" id="A0ABD0YIH0"/>
<protein>
    <recommendedName>
        <fullName evidence="14">Tumor protein p53-inducible nuclear protein 1</fullName>
    </recommendedName>
</protein>
<feature type="compositionally biased region" description="Polar residues" evidence="11">
    <location>
        <begin position="191"/>
        <end position="201"/>
    </location>
</feature>
<evidence type="ECO:0000256" key="10">
    <source>
        <dbReference type="ARBA" id="ARBA00034306"/>
    </source>
</evidence>
<evidence type="ECO:0000256" key="4">
    <source>
        <dbReference type="ARBA" id="ARBA00023006"/>
    </source>
</evidence>
<keyword evidence="4" id="KW-0072">Autophagy</keyword>
<dbReference type="GO" id="GO:0005829">
    <property type="term" value="C:cytosol"/>
    <property type="evidence" value="ECO:0007669"/>
    <property type="project" value="UniProtKB-SubCell"/>
</dbReference>
<evidence type="ECO:0000256" key="6">
    <source>
        <dbReference type="ARBA" id="ARBA00023159"/>
    </source>
</evidence>
<evidence type="ECO:0000256" key="11">
    <source>
        <dbReference type="SAM" id="MobiDB-lite"/>
    </source>
</evidence>
<evidence type="ECO:0000313" key="13">
    <source>
        <dbReference type="Proteomes" id="UP001558652"/>
    </source>
</evidence>
<name>A0ABD0YIH0_9HEMI</name>